<dbReference type="SUPFAM" id="SSF142433">
    <property type="entry name" value="CinA-like"/>
    <property type="match status" value="1"/>
</dbReference>
<gene>
    <name evidence="2" type="ORF">SAMN05444340_102207</name>
</gene>
<evidence type="ECO:0000259" key="1">
    <source>
        <dbReference type="Pfam" id="PF02464"/>
    </source>
</evidence>
<keyword evidence="3" id="KW-1185">Reference proteome</keyword>
<name>A0A1H3G7R3_9RHOB</name>
<evidence type="ECO:0000313" key="3">
    <source>
        <dbReference type="Proteomes" id="UP000199286"/>
    </source>
</evidence>
<dbReference type="InterPro" id="IPR036653">
    <property type="entry name" value="CinA-like_C"/>
</dbReference>
<dbReference type="InterPro" id="IPR008136">
    <property type="entry name" value="CinA_C"/>
</dbReference>
<dbReference type="Pfam" id="PF02464">
    <property type="entry name" value="CinA"/>
    <property type="match status" value="1"/>
</dbReference>
<organism evidence="2 3">
    <name type="scientific">Citreimonas salinaria</name>
    <dbReference type="NCBI Taxonomy" id="321339"/>
    <lineage>
        <taxon>Bacteria</taxon>
        <taxon>Pseudomonadati</taxon>
        <taxon>Pseudomonadota</taxon>
        <taxon>Alphaproteobacteria</taxon>
        <taxon>Rhodobacterales</taxon>
        <taxon>Roseobacteraceae</taxon>
        <taxon>Citreimonas</taxon>
    </lineage>
</organism>
<proteinExistence type="predicted"/>
<dbReference type="EMBL" id="FNPF01000002">
    <property type="protein sequence ID" value="SDX99291.1"/>
    <property type="molecule type" value="Genomic_DNA"/>
</dbReference>
<dbReference type="STRING" id="321339.SAMN05444340_102207"/>
<accession>A0A1H3G7R3</accession>
<protein>
    <submittedName>
        <fullName evidence="2">Nicotinamide-nucleotide amidase</fullName>
    </submittedName>
</protein>
<feature type="domain" description="CinA C-terminal" evidence="1">
    <location>
        <begin position="7"/>
        <end position="155"/>
    </location>
</feature>
<reference evidence="2 3" key="1">
    <citation type="submission" date="2016-10" db="EMBL/GenBank/DDBJ databases">
        <authorList>
            <person name="de Groot N.N."/>
        </authorList>
    </citation>
    <scope>NUCLEOTIDE SEQUENCE [LARGE SCALE GENOMIC DNA]</scope>
    <source>
        <strain evidence="2 3">DSM 26880</strain>
    </source>
</reference>
<dbReference type="NCBIfam" id="TIGR00199">
    <property type="entry name" value="PncC_domain"/>
    <property type="match status" value="1"/>
</dbReference>
<dbReference type="Proteomes" id="UP000199286">
    <property type="component" value="Unassembled WGS sequence"/>
</dbReference>
<dbReference type="Gene3D" id="3.90.950.20">
    <property type="entry name" value="CinA-like"/>
    <property type="match status" value="1"/>
</dbReference>
<sequence>MTRAVVPQILKAATGRGWTITTAESCTGGMVAAALTDVSGASEMFQRGFVTYSNAAKSDMLGVRPATLETYGAVSEPVVHEMAEGARRAAGADIAVAISGIAGPGGSDTKPEGRVCYAIATAAGVSTQTIDHGALGRDAVRRAARDYALDMILAVLR</sequence>
<evidence type="ECO:0000313" key="2">
    <source>
        <dbReference type="EMBL" id="SDX99291.1"/>
    </source>
</evidence>
<dbReference type="AlphaFoldDB" id="A0A1H3G7R3"/>